<proteinExistence type="predicted"/>
<accession>A0ACB8ENB0</accession>
<sequence length="513" mass="58030">MLESNKQHKRRGICFDGDKADRRAASDTQESCPAKKERPSGNLSITGTYLFGYYYVDFEKALDRLWSLVAVDPGVLSHGRSRLQRVHELARHPRYGLCWTRALGQLDVGCQELDEEWQSRIALAFAHCHLERSGKSFPPCAPASSIQDCTQDMDPVAFGVYTEFFTHAQSICYFLQNEAWQQRAQDTVLRLTSASEDVAHQLESTNQLAEETARAQNATLRSQERILQDGELLRQVLQDSSQGIRQAFQDLQNSAVEQRVVFAEIFNHVAFLHRFVVGKSNAVYSVLFHLLSVVAVLTLTSSQRTSGARFILLALVGANIYLESVICSLLMGNSDGGHDLTEKLSFWVGLSRWGFAALGLAVVAYFVWSYEDPVRQSWVVLESLQETQVEFQRLLQETERLLAERDQLPRGPRLYAESEASFDSGVPEQLSSCQDCRAEEVEVQAERHQVRASTPKRRGRFPSRTSRSPSRQRGRTWSVPAEPLTIPVPLERPPQYSLRSRRCPATPRHPNDM</sequence>
<protein>
    <submittedName>
        <fullName evidence="1">Uncharacterized protein</fullName>
    </submittedName>
</protein>
<evidence type="ECO:0000313" key="2">
    <source>
        <dbReference type="Proteomes" id="UP000827872"/>
    </source>
</evidence>
<evidence type="ECO:0000313" key="1">
    <source>
        <dbReference type="EMBL" id="KAH7994124.1"/>
    </source>
</evidence>
<comment type="caution">
    <text evidence="1">The sequence shown here is derived from an EMBL/GenBank/DDBJ whole genome shotgun (WGS) entry which is preliminary data.</text>
</comment>
<dbReference type="EMBL" id="CM037616">
    <property type="protein sequence ID" value="KAH7994124.1"/>
    <property type="molecule type" value="Genomic_DNA"/>
</dbReference>
<name>A0ACB8ENB0_9SAUR</name>
<organism evidence="1 2">
    <name type="scientific">Sphaerodactylus townsendi</name>
    <dbReference type="NCBI Taxonomy" id="933632"/>
    <lineage>
        <taxon>Eukaryota</taxon>
        <taxon>Metazoa</taxon>
        <taxon>Chordata</taxon>
        <taxon>Craniata</taxon>
        <taxon>Vertebrata</taxon>
        <taxon>Euteleostomi</taxon>
        <taxon>Lepidosauria</taxon>
        <taxon>Squamata</taxon>
        <taxon>Bifurcata</taxon>
        <taxon>Gekkota</taxon>
        <taxon>Sphaerodactylidae</taxon>
        <taxon>Sphaerodactylus</taxon>
    </lineage>
</organism>
<gene>
    <name evidence="1" type="ORF">K3G42_033251</name>
</gene>
<keyword evidence="2" id="KW-1185">Reference proteome</keyword>
<dbReference type="Proteomes" id="UP000827872">
    <property type="component" value="Linkage Group LG03"/>
</dbReference>
<reference evidence="1" key="1">
    <citation type="submission" date="2021-08" db="EMBL/GenBank/DDBJ databases">
        <title>The first chromosome-level gecko genome reveals the dynamic sex chromosomes of Neotropical dwarf geckos (Sphaerodactylidae: Sphaerodactylus).</title>
        <authorList>
            <person name="Pinto B.J."/>
            <person name="Keating S.E."/>
            <person name="Gamble T."/>
        </authorList>
    </citation>
    <scope>NUCLEOTIDE SEQUENCE</scope>
    <source>
        <strain evidence="1">TG3544</strain>
    </source>
</reference>